<dbReference type="Proteomes" id="UP000030848">
    <property type="component" value="Unassembled WGS sequence"/>
</dbReference>
<dbReference type="PANTHER" id="PTHR43943:SF2">
    <property type="entry name" value="DEHYDROGENASE_REDUCTASE 4"/>
    <property type="match status" value="1"/>
</dbReference>
<dbReference type="PROSITE" id="PS00061">
    <property type="entry name" value="ADH_SHORT"/>
    <property type="match status" value="1"/>
</dbReference>
<dbReference type="NCBIfam" id="NF005559">
    <property type="entry name" value="PRK07231.1"/>
    <property type="match status" value="1"/>
</dbReference>
<dbReference type="PRINTS" id="PR00081">
    <property type="entry name" value="GDHRDH"/>
</dbReference>
<dbReference type="CDD" id="cd05233">
    <property type="entry name" value="SDR_c"/>
    <property type="match status" value="1"/>
</dbReference>
<evidence type="ECO:0000313" key="3">
    <source>
        <dbReference type="EMBL" id="KHF42853.1"/>
    </source>
</evidence>
<dbReference type="InterPro" id="IPR002347">
    <property type="entry name" value="SDR_fam"/>
</dbReference>
<reference evidence="3 4" key="1">
    <citation type="submission" date="2014-10" db="EMBL/GenBank/DDBJ databases">
        <title>Genome sequence of Micropolyspora internatus JCM3315.</title>
        <authorList>
            <person name="Shin S.-K."/>
            <person name="Yi H."/>
        </authorList>
    </citation>
    <scope>NUCLEOTIDE SEQUENCE [LARGE SCALE GENOMIC DNA]</scope>
    <source>
        <strain evidence="3 4">JCM 3315</strain>
    </source>
</reference>
<keyword evidence="2" id="KW-0560">Oxidoreductase</keyword>
<dbReference type="PRINTS" id="PR00080">
    <property type="entry name" value="SDRFAMILY"/>
</dbReference>
<dbReference type="SUPFAM" id="SSF51735">
    <property type="entry name" value="NAD(P)-binding Rossmann-fold domains"/>
    <property type="match status" value="1"/>
</dbReference>
<dbReference type="EMBL" id="JRZE01000006">
    <property type="protein sequence ID" value="KHF42853.1"/>
    <property type="molecule type" value="Genomic_DNA"/>
</dbReference>
<comment type="similarity">
    <text evidence="1">Belongs to the short-chain dehydrogenases/reductases (SDR) family.</text>
</comment>
<dbReference type="InterPro" id="IPR036291">
    <property type="entry name" value="NAD(P)-bd_dom_sf"/>
</dbReference>
<protein>
    <submittedName>
        <fullName evidence="3">3-ketoacyl-ACP reductase</fullName>
    </submittedName>
</protein>
<gene>
    <name evidence="3" type="ORF">MINT15_30550</name>
</gene>
<comment type="caution">
    <text evidence="3">The sequence shown here is derived from an EMBL/GenBank/DDBJ whole genome shotgun (WGS) entry which is preliminary data.</text>
</comment>
<dbReference type="InterPro" id="IPR020904">
    <property type="entry name" value="Sc_DH/Rdtase_CS"/>
</dbReference>
<dbReference type="FunFam" id="3.40.50.720:FF:000084">
    <property type="entry name" value="Short-chain dehydrogenase reductase"/>
    <property type="match status" value="1"/>
</dbReference>
<name>A0A837D516_9PSEU</name>
<proteinExistence type="inferred from homology"/>
<dbReference type="PANTHER" id="PTHR43943">
    <property type="entry name" value="DEHYDROGENASE/REDUCTASE (SDR FAMILY) MEMBER 4"/>
    <property type="match status" value="1"/>
</dbReference>
<dbReference type="AlphaFoldDB" id="A0A837D516"/>
<evidence type="ECO:0000313" key="4">
    <source>
        <dbReference type="Proteomes" id="UP000030848"/>
    </source>
</evidence>
<evidence type="ECO:0000256" key="1">
    <source>
        <dbReference type="ARBA" id="ARBA00006484"/>
    </source>
</evidence>
<evidence type="ECO:0000256" key="2">
    <source>
        <dbReference type="ARBA" id="ARBA00023002"/>
    </source>
</evidence>
<dbReference type="GO" id="GO:0016491">
    <property type="term" value="F:oxidoreductase activity"/>
    <property type="evidence" value="ECO:0007669"/>
    <property type="project" value="UniProtKB-KW"/>
</dbReference>
<sequence length="256" mass="26525">MDWRTAVQSLKDRVAIVTGASRGIGFGVARSLVDAGAKVVITARKPDPLAEAVEQLGGESVALGVPGKADDVDHQDEVVERALGTFGRIDFLVNNTGINPVYGPILDVEPEAAAKIFGVNVLAPLAWTRKVRDAWMGEHGGAIVNVSSIAGLRASPNIGMYGVSKAALLRLTTELAQELAPAIRVNAVAPAVVKTSFATALYAEREDEVASTYPMKRLGVPSDVAGAVTFLLSDGAAWITGQTLVVDGGVTLGGGL</sequence>
<dbReference type="Gene3D" id="3.40.50.720">
    <property type="entry name" value="NAD(P)-binding Rossmann-like Domain"/>
    <property type="match status" value="1"/>
</dbReference>
<organism evidence="3 4">
    <name type="scientific">Saccharomonospora viridis</name>
    <dbReference type="NCBI Taxonomy" id="1852"/>
    <lineage>
        <taxon>Bacteria</taxon>
        <taxon>Bacillati</taxon>
        <taxon>Actinomycetota</taxon>
        <taxon>Actinomycetes</taxon>
        <taxon>Pseudonocardiales</taxon>
        <taxon>Pseudonocardiaceae</taxon>
        <taxon>Saccharomonospora</taxon>
    </lineage>
</organism>
<accession>A0A837D516</accession>
<dbReference type="Pfam" id="PF13561">
    <property type="entry name" value="adh_short_C2"/>
    <property type="match status" value="1"/>
</dbReference>